<evidence type="ECO:0000256" key="1">
    <source>
        <dbReference type="SAM" id="MobiDB-lite"/>
    </source>
</evidence>
<feature type="compositionally biased region" description="Basic and acidic residues" evidence="1">
    <location>
        <begin position="1"/>
        <end position="17"/>
    </location>
</feature>
<gene>
    <name evidence="2" type="ORF">Cvel_15155</name>
</gene>
<feature type="compositionally biased region" description="Acidic residues" evidence="1">
    <location>
        <begin position="18"/>
        <end position="65"/>
    </location>
</feature>
<feature type="region of interest" description="Disordered" evidence="1">
    <location>
        <begin position="1"/>
        <end position="73"/>
    </location>
</feature>
<proteinExistence type="predicted"/>
<dbReference type="AlphaFoldDB" id="A0A0G4F5I2"/>
<dbReference type="EMBL" id="CDMZ01000118">
    <property type="protein sequence ID" value="CEM07133.1"/>
    <property type="molecule type" value="Genomic_DNA"/>
</dbReference>
<protein>
    <submittedName>
        <fullName evidence="2">Uncharacterized protein</fullName>
    </submittedName>
</protein>
<reference evidence="2" key="1">
    <citation type="submission" date="2014-11" db="EMBL/GenBank/DDBJ databases">
        <authorList>
            <person name="Otto D Thomas"/>
            <person name="Naeem Raeece"/>
        </authorList>
    </citation>
    <scope>NUCLEOTIDE SEQUENCE</scope>
</reference>
<evidence type="ECO:0000313" key="2">
    <source>
        <dbReference type="EMBL" id="CEM07133.1"/>
    </source>
</evidence>
<accession>A0A0G4F5I2</accession>
<name>A0A0G4F5I2_9ALVE</name>
<dbReference type="VEuPathDB" id="CryptoDB:Cvel_15155"/>
<organism evidence="2">
    <name type="scientific">Chromera velia CCMP2878</name>
    <dbReference type="NCBI Taxonomy" id="1169474"/>
    <lineage>
        <taxon>Eukaryota</taxon>
        <taxon>Sar</taxon>
        <taxon>Alveolata</taxon>
        <taxon>Colpodellida</taxon>
        <taxon>Chromeraceae</taxon>
        <taxon>Chromera</taxon>
    </lineage>
</organism>
<sequence length="175" mass="19473">MRFYVPEKKEGEEKEGGEIEGEEGDDDEFGGSSDEAFESEDERSCASDEEDEDEEDEKEGDEDEEDKKLEDDDMQTLLEDAAETLEEGWDAFYKDGVVYFTGGDQLINGSNEGAIAAHSAKFGKVLWFIPQCEKEIEAEIEDRGVRTGGGGAFELLGLQIRRGPPRSSSKEIRPL</sequence>